<organism evidence="2 3">
    <name type="scientific">Ustilago trichophora</name>
    <dbReference type="NCBI Taxonomy" id="86804"/>
    <lineage>
        <taxon>Eukaryota</taxon>
        <taxon>Fungi</taxon>
        <taxon>Dikarya</taxon>
        <taxon>Basidiomycota</taxon>
        <taxon>Ustilaginomycotina</taxon>
        <taxon>Ustilaginomycetes</taxon>
        <taxon>Ustilaginales</taxon>
        <taxon>Ustilaginaceae</taxon>
        <taxon>Ustilago</taxon>
    </lineage>
</organism>
<dbReference type="Proteomes" id="UP000324022">
    <property type="component" value="Unassembled WGS sequence"/>
</dbReference>
<reference evidence="2 3" key="1">
    <citation type="submission" date="2018-03" db="EMBL/GenBank/DDBJ databases">
        <authorList>
            <person name="Guldener U."/>
        </authorList>
    </citation>
    <scope>NUCLEOTIDE SEQUENCE [LARGE SCALE GENOMIC DNA]</scope>
    <source>
        <strain evidence="2 3">NBRC100155</strain>
    </source>
</reference>
<gene>
    <name evidence="2" type="ORF">UTRI_10050</name>
</gene>
<dbReference type="AlphaFoldDB" id="A0A5C3DT20"/>
<keyword evidence="1" id="KW-0732">Signal</keyword>
<accession>A0A5C3DT20</accession>
<protein>
    <submittedName>
        <fullName evidence="2">Uncharacterized protein</fullName>
    </submittedName>
</protein>
<feature type="signal peptide" evidence="1">
    <location>
        <begin position="1"/>
        <end position="21"/>
    </location>
</feature>
<proteinExistence type="predicted"/>
<name>A0A5C3DT20_9BASI</name>
<evidence type="ECO:0000256" key="1">
    <source>
        <dbReference type="SAM" id="SignalP"/>
    </source>
</evidence>
<evidence type="ECO:0000313" key="2">
    <source>
        <dbReference type="EMBL" id="SPO21574.1"/>
    </source>
</evidence>
<keyword evidence="3" id="KW-1185">Reference proteome</keyword>
<evidence type="ECO:0000313" key="3">
    <source>
        <dbReference type="Proteomes" id="UP000324022"/>
    </source>
</evidence>
<feature type="chain" id="PRO_5023028340" evidence="1">
    <location>
        <begin position="22"/>
        <end position="143"/>
    </location>
</feature>
<dbReference type="EMBL" id="OOIN01000003">
    <property type="protein sequence ID" value="SPO21574.1"/>
    <property type="molecule type" value="Genomic_DNA"/>
</dbReference>
<sequence length="143" mass="16439">MIPLRLLAFATLAVFALPSLADWVTKDAELEWGDRCDERPANFQRPSGRWLCFTYSGDITKDGEIKGTYKGYLVQKDVFSKFALVEDGKSSDLNTRDQQVTIDWHTKRDDGMIPVTLKSKRKGKWESRNEYSQPLRSGEIIYL</sequence>